<evidence type="ECO:0000256" key="3">
    <source>
        <dbReference type="ARBA" id="ARBA00023157"/>
    </source>
</evidence>
<dbReference type="InterPro" id="IPR011004">
    <property type="entry name" value="Trimer_LpxA-like_sf"/>
</dbReference>
<dbReference type="SMART" id="SM00214">
    <property type="entry name" value="VWC"/>
    <property type="match status" value="1"/>
</dbReference>
<keyword evidence="2" id="KW-0677">Repeat</keyword>
<dbReference type="Gene3D" id="2.10.70.10">
    <property type="entry name" value="Complement Module, domain 1"/>
    <property type="match status" value="1"/>
</dbReference>
<name>A0ABY7D911_MYAAR</name>
<keyword evidence="3" id="KW-1015">Disulfide bond</keyword>
<dbReference type="PROSITE" id="PS50092">
    <property type="entry name" value="TSP1"/>
    <property type="match status" value="2"/>
</dbReference>
<dbReference type="PRINTS" id="PR01705">
    <property type="entry name" value="TSP1REPEAT"/>
</dbReference>
<dbReference type="InterPro" id="IPR036084">
    <property type="entry name" value="Ser_inhib-like_sf"/>
</dbReference>
<dbReference type="CDD" id="cd19941">
    <property type="entry name" value="TIL"/>
    <property type="match status" value="1"/>
</dbReference>
<dbReference type="SUPFAM" id="SSF57567">
    <property type="entry name" value="Serine protease inhibitors"/>
    <property type="match status" value="1"/>
</dbReference>
<accession>A0ABY7D911</accession>
<dbReference type="InterPro" id="IPR052065">
    <property type="entry name" value="Compl_asym_regulator"/>
</dbReference>
<evidence type="ECO:0000313" key="5">
    <source>
        <dbReference type="EMBL" id="WAQ93864.1"/>
    </source>
</evidence>
<dbReference type="InterPro" id="IPR001007">
    <property type="entry name" value="VWF_dom"/>
</dbReference>
<dbReference type="SUPFAM" id="SSF82895">
    <property type="entry name" value="TSP-1 type 1 repeat"/>
    <property type="match status" value="2"/>
</dbReference>
<dbReference type="Pfam" id="PF00090">
    <property type="entry name" value="TSP_1"/>
    <property type="match status" value="2"/>
</dbReference>
<evidence type="ECO:0000256" key="1">
    <source>
        <dbReference type="ARBA" id="ARBA00022729"/>
    </source>
</evidence>
<dbReference type="Gene3D" id="2.20.100.10">
    <property type="entry name" value="Thrombospondin type-1 (TSP1) repeat"/>
    <property type="match status" value="2"/>
</dbReference>
<protein>
    <submittedName>
        <fullName evidence="5">SSPO-like protein</fullName>
    </submittedName>
</protein>
<dbReference type="InterPro" id="IPR036383">
    <property type="entry name" value="TSP1_rpt_sf"/>
</dbReference>
<proteinExistence type="predicted"/>
<dbReference type="InterPro" id="IPR000884">
    <property type="entry name" value="TSP1_rpt"/>
</dbReference>
<keyword evidence="6" id="KW-1185">Reference proteome</keyword>
<evidence type="ECO:0000256" key="2">
    <source>
        <dbReference type="ARBA" id="ARBA00022737"/>
    </source>
</evidence>
<dbReference type="SUPFAM" id="SSF57603">
    <property type="entry name" value="FnI-like domain"/>
    <property type="match status" value="1"/>
</dbReference>
<keyword evidence="1" id="KW-0732">Signal</keyword>
<dbReference type="EMBL" id="CP111012">
    <property type="protein sequence ID" value="WAQ93864.1"/>
    <property type="molecule type" value="Genomic_DNA"/>
</dbReference>
<dbReference type="Gene3D" id="2.160.10.10">
    <property type="entry name" value="Hexapeptide repeat proteins"/>
    <property type="match status" value="1"/>
</dbReference>
<evidence type="ECO:0000259" key="4">
    <source>
        <dbReference type="PROSITE" id="PS50184"/>
    </source>
</evidence>
<dbReference type="SMART" id="SM00209">
    <property type="entry name" value="TSP1"/>
    <property type="match status" value="2"/>
</dbReference>
<dbReference type="Gene3D" id="2.10.25.10">
    <property type="entry name" value="Laminin"/>
    <property type="match status" value="1"/>
</dbReference>
<dbReference type="PROSITE" id="PS50184">
    <property type="entry name" value="VWFC_2"/>
    <property type="match status" value="1"/>
</dbReference>
<feature type="domain" description="VWFC" evidence="4">
    <location>
        <begin position="358"/>
        <end position="418"/>
    </location>
</feature>
<dbReference type="Pfam" id="PF00093">
    <property type="entry name" value="VWC"/>
    <property type="match status" value="1"/>
</dbReference>
<reference evidence="5" key="1">
    <citation type="submission" date="2022-11" db="EMBL/GenBank/DDBJ databases">
        <title>Centuries of genome instability and evolution in soft-shell clam transmissible cancer (bioRxiv).</title>
        <authorList>
            <person name="Hart S.F.M."/>
            <person name="Yonemitsu M.A."/>
            <person name="Giersch R.M."/>
            <person name="Beal B.F."/>
            <person name="Arriagada G."/>
            <person name="Davis B.W."/>
            <person name="Ostrander E.A."/>
            <person name="Goff S.P."/>
            <person name="Metzger M.J."/>
        </authorList>
    </citation>
    <scope>NUCLEOTIDE SEQUENCE</scope>
    <source>
        <strain evidence="5">MELC-2E11</strain>
        <tissue evidence="5">Siphon/mantle</tissue>
    </source>
</reference>
<dbReference type="PANTHER" id="PTHR22906">
    <property type="entry name" value="PROPERDIN"/>
    <property type="match status" value="1"/>
</dbReference>
<dbReference type="Proteomes" id="UP001164746">
    <property type="component" value="Chromosome 1"/>
</dbReference>
<gene>
    <name evidence="5" type="ORF">MAR_006335</name>
</gene>
<dbReference type="SUPFAM" id="SSF51161">
    <property type="entry name" value="Trimeric LpxA-like enzymes"/>
    <property type="match status" value="1"/>
</dbReference>
<dbReference type="PANTHER" id="PTHR22906:SF21">
    <property type="entry name" value="SEMA DOMAIN-CONTAINING PROTEIN"/>
    <property type="match status" value="1"/>
</dbReference>
<sequence length="473" mass="52205">MEIEIFDVFVHPDRSRNMNYSPILPYSLTTSGLLKKENYIDNNVVTDHNVVTDNNVITDNNVVTDNNVFTDHNVVTDHNVYTDNNVVTDNTVITDNNVVTDNNVFTDNNVVTDHNVYTDNTVVTDNNVVTDHNVVTDNNIVTDHNKDGKPGFTDDKEAVYSGHTIEAGVIVHVQCKNCECSDDGQLTCIDNEICVDGGLSSWSEWSECSKVCDGGRRTRHRTCSNPLPRCSGAACSGPMIESELCNTEVSYCKVSEWTNWTPCNVLCGIGTQIRERVITAGEPGICGDLDFVEEQICFRSDCTCEPPQVWKNDSLCHSQTCEDMLIDASCSDQLLPACVCPEDMYLKDGECVVIADCYTCVVDGDVKKSGEIWSPTGTCDVCQCVMGEVQCERVMEEPVCEEGEEITYDDGPCCPRCQPIPPTCQLRNKTETINYENCRSTSELTYSYCAGSCGESKSKPHLTLSNGDPPSTI</sequence>
<organism evidence="5 6">
    <name type="scientific">Mya arenaria</name>
    <name type="common">Soft-shell clam</name>
    <dbReference type="NCBI Taxonomy" id="6604"/>
    <lineage>
        <taxon>Eukaryota</taxon>
        <taxon>Metazoa</taxon>
        <taxon>Spiralia</taxon>
        <taxon>Lophotrochozoa</taxon>
        <taxon>Mollusca</taxon>
        <taxon>Bivalvia</taxon>
        <taxon>Autobranchia</taxon>
        <taxon>Heteroconchia</taxon>
        <taxon>Euheterodonta</taxon>
        <taxon>Imparidentia</taxon>
        <taxon>Neoheterodontei</taxon>
        <taxon>Myida</taxon>
        <taxon>Myoidea</taxon>
        <taxon>Myidae</taxon>
        <taxon>Mya</taxon>
    </lineage>
</organism>
<evidence type="ECO:0000313" key="6">
    <source>
        <dbReference type="Proteomes" id="UP001164746"/>
    </source>
</evidence>